<dbReference type="PROSITE" id="PS51915">
    <property type="entry name" value="ZAD"/>
    <property type="match status" value="1"/>
</dbReference>
<feature type="domain" description="C2H2-type" evidence="15">
    <location>
        <begin position="892"/>
        <end position="919"/>
    </location>
</feature>
<dbReference type="PANTHER" id="PTHR24393:SF15">
    <property type="entry name" value="IP01243P-RELATED"/>
    <property type="match status" value="1"/>
</dbReference>
<feature type="domain" description="C2H2-type" evidence="15">
    <location>
        <begin position="800"/>
        <end position="827"/>
    </location>
</feature>
<evidence type="ECO:0000256" key="6">
    <source>
        <dbReference type="ARBA" id="ARBA00022833"/>
    </source>
</evidence>
<dbReference type="PROSITE" id="PS50950">
    <property type="entry name" value="ZF_THAP"/>
    <property type="match status" value="1"/>
</dbReference>
<dbReference type="SMART" id="SM00355">
    <property type="entry name" value="ZnF_C2H2"/>
    <property type="match status" value="18"/>
</dbReference>
<keyword evidence="10" id="KW-0539">Nucleus</keyword>
<dbReference type="SMART" id="SM00868">
    <property type="entry name" value="zf-AD"/>
    <property type="match status" value="1"/>
</dbReference>
<proteinExistence type="inferred from homology"/>
<dbReference type="SUPFAM" id="SSF54236">
    <property type="entry name" value="Ubiquitin-like"/>
    <property type="match status" value="1"/>
</dbReference>
<feature type="domain" description="C2H2-type" evidence="15">
    <location>
        <begin position="567"/>
        <end position="594"/>
    </location>
</feature>
<dbReference type="InterPro" id="IPR006612">
    <property type="entry name" value="THAP_Znf"/>
</dbReference>
<evidence type="ECO:0000256" key="8">
    <source>
        <dbReference type="ARBA" id="ARBA00023125"/>
    </source>
</evidence>
<dbReference type="FunFam" id="3.30.160.60:FF:000557">
    <property type="entry name" value="zinc finger and SCAN domain-containing protein 29"/>
    <property type="match status" value="1"/>
</dbReference>
<reference evidence="18" key="1">
    <citation type="submission" date="2015-11" db="EMBL/GenBank/DDBJ databases">
        <title>De novo transcriptome assembly of four potential Pierce s Disease insect vectors from Arizona vineyards.</title>
        <authorList>
            <person name="Tassone E.E."/>
        </authorList>
    </citation>
    <scope>NUCLEOTIDE SEQUENCE</scope>
</reference>
<evidence type="ECO:0000256" key="3">
    <source>
        <dbReference type="ARBA" id="ARBA00022723"/>
    </source>
</evidence>
<dbReference type="GO" id="GO:0001228">
    <property type="term" value="F:DNA-binding transcription activator activity, RNA polymerase II-specific"/>
    <property type="evidence" value="ECO:0007669"/>
    <property type="project" value="TreeGrafter"/>
</dbReference>
<evidence type="ECO:0000256" key="7">
    <source>
        <dbReference type="ARBA" id="ARBA00023015"/>
    </source>
</evidence>
<feature type="domain" description="Ubiquitin-like" evidence="14">
    <location>
        <begin position="1"/>
        <end position="59"/>
    </location>
</feature>
<keyword evidence="5 11" id="KW-0863">Zinc-finger</keyword>
<dbReference type="FunFam" id="3.30.160.60:FF:000446">
    <property type="entry name" value="Zinc finger protein"/>
    <property type="match status" value="1"/>
</dbReference>
<sequence length="1039" mass="119165">MKLVLRNTSGESVSLFIQANETFEDLKKRVQEEVGIALDLQDLFEKCGKIKDTQRVIDFFSSTEGVSDLSKEEEPQPETQSDVKCSVPTCENTKFSFPDKTFFMFPMEEMRCHQWALYCHRLNDASGKHRLTLTAQSVVCADHFRKDQFVKNTTTLLKRTAVPCINPEIPLTSADPVAPRRKLIMRSGLATMKTEIAIPSPLTSLENALTLLQQQPDIDEDSTAFCRLCSNPCTNFIFIYDEIGTKLNIEEKINWCLPVTVRETDPLPKQICRACFDRLILCHEMAEASLQAESRLQEMITEKQFSSQPVAGSNLLSPVFGGSDGDDSQDSSMVSELNNMEKSKSLFCCPLCSSGKMITKSGIYRANHGMCKELKNINEKESKHVIDAESSTVTDVLPDTKFSSIGKEPSKINSEQQHMWNGPEYSLKIPELDMDTLYNDPDCIVGMELDTIPEDEAWVGLRSNKETKVVVKGEKEALVCRLCGIEFSELTALLDHSEDHSDIDCFPCTVCDQWFSNKSTLDAHFVEEHFGHKIEEADVHQCESCGLSFKTAMKLEHHACGSPAATNRCVHCNKAFRSEARLEFHQRFHQGAKPGYCEVCQKTFPDELKLYKHTMYLHSQNKGHVCEECGKVFRSNSSLRYHQRSHQGEDIMKPYPCEYCGKCFIRKSMLRNHFLNTHKDKTQEGSCFTCKLCFEAFPSTDQAVNHMDIMHIPECSGETTYSFEMHTVKRLYLCEYCERCFTDPINLNAHREQHPPEFPYQCKICNEAFSSSSLLGEHKKLHISSGVRDYMNDFTVPTVYMCEYCERCFMNNVKLSEHLTVHFGEEPYHCRFCDMKFKTQVDVSEHRMTHDQTLSPVEDSYRPYECHFCPKSFAIEDALVKHIRMHTGEKPFICDQCGKGFSQSSGLYTHQKVHSDERPYSCPVCPRTFKIKGDRDVHVRKHSGDRPYKCDYCGKAFMTQHVYSQHRKIHTGERPYKCDVCGIAFRRSHVLTVHKRIHTGEKPNICDICGKRYRQKGDMLKHRRLQHGIVKVRIQKVEF</sequence>
<feature type="binding site" evidence="13">
    <location>
        <position position="226"/>
    </location>
    <ligand>
        <name>Zn(2+)</name>
        <dbReference type="ChEBI" id="CHEBI:29105"/>
    </ligand>
</feature>
<feature type="domain" description="C2H2-type" evidence="15">
    <location>
        <begin position="624"/>
        <end position="651"/>
    </location>
</feature>
<evidence type="ECO:0000256" key="2">
    <source>
        <dbReference type="ARBA" id="ARBA00006991"/>
    </source>
</evidence>
<feature type="domain" description="THAP-type" evidence="16">
    <location>
        <begin position="76"/>
        <end position="166"/>
    </location>
</feature>
<dbReference type="SUPFAM" id="SSF57667">
    <property type="entry name" value="beta-beta-alpha zinc fingers"/>
    <property type="match status" value="8"/>
</dbReference>
<evidence type="ECO:0000256" key="9">
    <source>
        <dbReference type="ARBA" id="ARBA00023163"/>
    </source>
</evidence>
<feature type="domain" description="C2H2-type" evidence="15">
    <location>
        <begin position="828"/>
        <end position="850"/>
    </location>
</feature>
<feature type="domain" description="C2H2-type" evidence="15">
    <location>
        <begin position="1004"/>
        <end position="1027"/>
    </location>
</feature>
<dbReference type="SUPFAM" id="SSF57716">
    <property type="entry name" value="Glucocorticoid receptor-like (DNA-binding domain)"/>
    <property type="match status" value="2"/>
</dbReference>
<feature type="binding site" evidence="13">
    <location>
        <position position="272"/>
    </location>
    <ligand>
        <name>Zn(2+)</name>
        <dbReference type="ChEBI" id="CHEBI:29105"/>
    </ligand>
</feature>
<dbReference type="Pfam" id="PF00096">
    <property type="entry name" value="zf-C2H2"/>
    <property type="match status" value="9"/>
</dbReference>
<name>A0A1B6LDS1_9HEMI</name>
<dbReference type="PANTHER" id="PTHR24393">
    <property type="entry name" value="ZINC FINGER PROTEIN"/>
    <property type="match status" value="1"/>
</dbReference>
<evidence type="ECO:0000259" key="14">
    <source>
        <dbReference type="PROSITE" id="PS50053"/>
    </source>
</evidence>
<feature type="domain" description="C2H2-type" evidence="15">
    <location>
        <begin position="920"/>
        <end position="947"/>
    </location>
</feature>
<feature type="binding site" evidence="13">
    <location>
        <position position="229"/>
    </location>
    <ligand>
        <name>Zn(2+)</name>
        <dbReference type="ChEBI" id="CHEBI:29105"/>
    </ligand>
</feature>
<evidence type="ECO:0000259" key="17">
    <source>
        <dbReference type="PROSITE" id="PS51915"/>
    </source>
</evidence>
<dbReference type="InterPro" id="IPR029071">
    <property type="entry name" value="Ubiquitin-like_domsf"/>
</dbReference>
<feature type="binding site" evidence="13">
    <location>
        <position position="275"/>
    </location>
    <ligand>
        <name>Zn(2+)</name>
        <dbReference type="ChEBI" id="CHEBI:29105"/>
    </ligand>
</feature>
<dbReference type="SMART" id="SM00692">
    <property type="entry name" value="DM3"/>
    <property type="match status" value="1"/>
</dbReference>
<dbReference type="AlphaFoldDB" id="A0A1B6LDS1"/>
<dbReference type="Gene3D" id="3.30.160.60">
    <property type="entry name" value="Classic Zinc Finger"/>
    <property type="match status" value="12"/>
</dbReference>
<evidence type="ECO:0000313" key="18">
    <source>
        <dbReference type="EMBL" id="JAT21843.1"/>
    </source>
</evidence>
<dbReference type="FunFam" id="3.30.160.60:FF:000016">
    <property type="entry name" value="zinc finger protein 37 homolog"/>
    <property type="match status" value="1"/>
</dbReference>
<feature type="domain" description="C2H2-type" evidence="15">
    <location>
        <begin position="948"/>
        <end position="975"/>
    </location>
</feature>
<keyword evidence="8 12" id="KW-0238">DNA-binding</keyword>
<dbReference type="InterPro" id="IPR012934">
    <property type="entry name" value="Znf_AD"/>
</dbReference>
<feature type="domain" description="C2H2-type" evidence="15">
    <location>
        <begin position="976"/>
        <end position="1003"/>
    </location>
</feature>
<organism evidence="18">
    <name type="scientific">Graphocephala atropunctata</name>
    <dbReference type="NCBI Taxonomy" id="36148"/>
    <lineage>
        <taxon>Eukaryota</taxon>
        <taxon>Metazoa</taxon>
        <taxon>Ecdysozoa</taxon>
        <taxon>Arthropoda</taxon>
        <taxon>Hexapoda</taxon>
        <taxon>Insecta</taxon>
        <taxon>Pterygota</taxon>
        <taxon>Neoptera</taxon>
        <taxon>Paraneoptera</taxon>
        <taxon>Hemiptera</taxon>
        <taxon>Auchenorrhyncha</taxon>
        <taxon>Membracoidea</taxon>
        <taxon>Cicadellidae</taxon>
        <taxon>Cicadellinae</taxon>
        <taxon>Cicadellini</taxon>
        <taxon>Graphocephala</taxon>
    </lineage>
</organism>
<evidence type="ECO:0000256" key="5">
    <source>
        <dbReference type="ARBA" id="ARBA00022771"/>
    </source>
</evidence>
<dbReference type="PROSITE" id="PS50053">
    <property type="entry name" value="UBIQUITIN_2"/>
    <property type="match status" value="1"/>
</dbReference>
<evidence type="ECO:0000256" key="11">
    <source>
        <dbReference type="PROSITE-ProRule" id="PRU00042"/>
    </source>
</evidence>
<feature type="domain" description="C2H2-type" evidence="15">
    <location>
        <begin position="506"/>
        <end position="534"/>
    </location>
</feature>
<dbReference type="PROSITE" id="PS00028">
    <property type="entry name" value="ZINC_FINGER_C2H2_1"/>
    <property type="match status" value="16"/>
</dbReference>
<dbReference type="FunFam" id="3.30.160.60:FF:002343">
    <property type="entry name" value="Zinc finger protein 33A"/>
    <property type="match status" value="1"/>
</dbReference>
<dbReference type="Pfam" id="PF05485">
    <property type="entry name" value="THAP"/>
    <property type="match status" value="1"/>
</dbReference>
<comment type="similarity">
    <text evidence="2">Belongs to the krueppel C2H2-type zinc-finger protein family.</text>
</comment>
<accession>A0A1B6LDS1</accession>
<keyword evidence="7" id="KW-0805">Transcription regulation</keyword>
<dbReference type="GO" id="GO:0008270">
    <property type="term" value="F:zinc ion binding"/>
    <property type="evidence" value="ECO:0007669"/>
    <property type="project" value="UniProtKB-UniRule"/>
</dbReference>
<dbReference type="GO" id="GO:0000978">
    <property type="term" value="F:RNA polymerase II cis-regulatory region sequence-specific DNA binding"/>
    <property type="evidence" value="ECO:0007669"/>
    <property type="project" value="TreeGrafter"/>
</dbReference>
<evidence type="ECO:0000256" key="12">
    <source>
        <dbReference type="PROSITE-ProRule" id="PRU00309"/>
    </source>
</evidence>
<feature type="domain" description="C2H2-type" evidence="15">
    <location>
        <begin position="864"/>
        <end position="891"/>
    </location>
</feature>
<feature type="domain" description="C2H2-type" evidence="15">
    <location>
        <begin position="760"/>
        <end position="782"/>
    </location>
</feature>
<dbReference type="PROSITE" id="PS50157">
    <property type="entry name" value="ZINC_FINGER_C2H2_2"/>
    <property type="match status" value="16"/>
</dbReference>
<keyword evidence="6 13" id="KW-0862">Zinc</keyword>
<feature type="domain" description="C2H2-type" evidence="15">
    <location>
        <begin position="688"/>
        <end position="716"/>
    </location>
</feature>
<dbReference type="EMBL" id="GEBQ01018134">
    <property type="protein sequence ID" value="JAT21843.1"/>
    <property type="molecule type" value="Transcribed_RNA"/>
</dbReference>
<feature type="domain" description="C2H2-type" evidence="15">
    <location>
        <begin position="655"/>
        <end position="683"/>
    </location>
</feature>
<feature type="domain" description="C2H2-type" evidence="15">
    <location>
        <begin position="595"/>
        <end position="623"/>
    </location>
</feature>
<protein>
    <submittedName>
        <fullName evidence="18">Uncharacterized protein</fullName>
    </submittedName>
</protein>
<keyword evidence="9" id="KW-0804">Transcription</keyword>
<keyword evidence="3 13" id="KW-0479">Metal-binding</keyword>
<evidence type="ECO:0000259" key="15">
    <source>
        <dbReference type="PROSITE" id="PS50157"/>
    </source>
</evidence>
<keyword evidence="4" id="KW-0677">Repeat</keyword>
<comment type="subcellular location">
    <subcellularLocation>
        <location evidence="1">Nucleus</location>
    </subcellularLocation>
</comment>
<feature type="domain" description="ZAD" evidence="17">
    <location>
        <begin position="224"/>
        <end position="299"/>
    </location>
</feature>
<dbReference type="SMART" id="SM00980">
    <property type="entry name" value="THAP"/>
    <property type="match status" value="1"/>
</dbReference>
<evidence type="ECO:0000256" key="13">
    <source>
        <dbReference type="PROSITE-ProRule" id="PRU01263"/>
    </source>
</evidence>
<dbReference type="InterPro" id="IPR013087">
    <property type="entry name" value="Znf_C2H2_type"/>
</dbReference>
<evidence type="ECO:0000259" key="16">
    <source>
        <dbReference type="PROSITE" id="PS50950"/>
    </source>
</evidence>
<evidence type="ECO:0000256" key="10">
    <source>
        <dbReference type="ARBA" id="ARBA00023242"/>
    </source>
</evidence>
<dbReference type="FunFam" id="3.30.160.60:FF:000065">
    <property type="entry name" value="B-cell CLL/lymphoma 6, member B"/>
    <property type="match status" value="1"/>
</dbReference>
<dbReference type="InterPro" id="IPR000626">
    <property type="entry name" value="Ubiquitin-like_dom"/>
</dbReference>
<dbReference type="InterPro" id="IPR036236">
    <property type="entry name" value="Znf_C2H2_sf"/>
</dbReference>
<feature type="domain" description="C2H2-type" evidence="15">
    <location>
        <begin position="732"/>
        <end position="759"/>
    </location>
</feature>
<dbReference type="GO" id="GO:0005634">
    <property type="term" value="C:nucleus"/>
    <property type="evidence" value="ECO:0007669"/>
    <property type="project" value="UniProtKB-SubCell"/>
</dbReference>
<evidence type="ECO:0000256" key="4">
    <source>
        <dbReference type="ARBA" id="ARBA00022737"/>
    </source>
</evidence>
<dbReference type="Gene3D" id="3.40.1800.20">
    <property type="match status" value="1"/>
</dbReference>
<dbReference type="Pfam" id="PF07776">
    <property type="entry name" value="zf-AD"/>
    <property type="match status" value="1"/>
</dbReference>
<evidence type="ECO:0000256" key="1">
    <source>
        <dbReference type="ARBA" id="ARBA00004123"/>
    </source>
</evidence>
<gene>
    <name evidence="18" type="ORF">g.16435</name>
</gene>
<dbReference type="FunFam" id="3.30.160.60:FF:000145">
    <property type="entry name" value="Zinc finger protein 574"/>
    <property type="match status" value="1"/>
</dbReference>
<dbReference type="FunFam" id="3.30.160.60:FF:000213">
    <property type="entry name" value="Zinc finger protein 624"/>
    <property type="match status" value="1"/>
</dbReference>